<keyword evidence="1" id="KW-0175">Coiled coil</keyword>
<name>A0A9D3N3C6_9TELE</name>
<dbReference type="GO" id="GO:0005737">
    <property type="term" value="C:cytoplasm"/>
    <property type="evidence" value="ECO:0007669"/>
    <property type="project" value="TreeGrafter"/>
</dbReference>
<sequence>TQQNTQKEEQMKQDAVNIRIKRETKPRSFGKPDTSCTYVKHDVLQPETGVIDLITPCREYKSFNTAATLDRTRLQAKLAYEVLKFATGCMNMRSNGTIHFGVMDSRDGSGHVHGEIIGIPIMEKDMYTDALNHIEKCFKRDSEIDRQCIRPPEFILVIEPNSKEQHYVVEFDVEPSVTLIRGKVFPVCLQKFKEESNKTVPEKETVYCRVGAETKPVDSMVSGLCHEYDKHHKVNLHFMHNYKIPSDKSIREFVSHLHLFEQTSWIFCNGRNDFSGNETPCDENTWCKTRRTFLKDCVSLICKDILPKGTFLVIFLLTSPFFTDMQGHEDIICISESEGNFQKWEAFALEICDKETVNQSNVVGLKMSHLNATLLPVSVKAKCHLEMRDEETMYSLEILGLNHCEDISAEEVESKKADIERDFIVEEKDAYHEVTKILKSILKWSSDQPPVKCINIYHHAGSGGSTVARQVLWNHREDLRCAVVKPSNSVSTVSNHALMLREYEEKDPQKCLLFSYLLKIMIMKTAINTKKIAHGIPCFILLLCKRSHDSEKMSRGSPLMSDSVTHKLSPKEKEQFGRKLDVLQQQFKPEFIVTFVLMCEEFNHEYVKNLVQHLLQDIDHASVETQLIQYVALLNTYVENSFISHALYAERFPQHIFEQSLSEQSKLVFIHFKDETTHINSIKIIHPLVAKEILHQLLGTNNKVTLHLNFSAMTCSSITDLGVKSTKDKNEKAENAIKLLHEAYKRFDRDAFFAQQLARLFYWNENFVEAEQWAETAANKMPKNSYILDTKGQVYKRWFTTKTKQILWSCRRGVQLVRANFASRCVLGKHDGHSELQKYLCTDHIPKEVEAPWEDFHYKLKNLQLLMCKALEWISEELSYFQTDLNINEEETSKASEQTDVAQKLAGCQVLCLWQVFLAVILLQQTYKTKMKDIPARRRRIFTHFYLGKGSGYDKFVHKNKIETLKNFPPLQKFSIHPLHESSVPTGNENVTFYLGFTFRGP</sequence>
<keyword evidence="3" id="KW-1185">Reference proteome</keyword>
<dbReference type="OrthoDB" id="2337140at2759"/>
<evidence type="ECO:0000313" key="3">
    <source>
        <dbReference type="Proteomes" id="UP000824219"/>
    </source>
</evidence>
<accession>A0A9D3N3C6</accession>
<organism evidence="2 3">
    <name type="scientific">Hemibagrus wyckioides</name>
    <dbReference type="NCBI Taxonomy" id="337641"/>
    <lineage>
        <taxon>Eukaryota</taxon>
        <taxon>Metazoa</taxon>
        <taxon>Chordata</taxon>
        <taxon>Craniata</taxon>
        <taxon>Vertebrata</taxon>
        <taxon>Euteleostomi</taxon>
        <taxon>Actinopterygii</taxon>
        <taxon>Neopterygii</taxon>
        <taxon>Teleostei</taxon>
        <taxon>Ostariophysi</taxon>
        <taxon>Siluriformes</taxon>
        <taxon>Bagridae</taxon>
        <taxon>Hemibagrus</taxon>
    </lineage>
</organism>
<dbReference type="EMBL" id="JAHKSW010000045">
    <property type="protein sequence ID" value="KAG7313740.1"/>
    <property type="molecule type" value="Genomic_DNA"/>
</dbReference>
<gene>
    <name evidence="2" type="ORF">KOW79_000039</name>
</gene>
<dbReference type="Proteomes" id="UP000824219">
    <property type="component" value="Unassembled WGS sequence"/>
</dbReference>
<dbReference type="InterPro" id="IPR011990">
    <property type="entry name" value="TPR-like_helical_dom_sf"/>
</dbReference>
<feature type="non-terminal residue" evidence="2">
    <location>
        <position position="1002"/>
    </location>
</feature>
<dbReference type="SUPFAM" id="SSF48452">
    <property type="entry name" value="TPR-like"/>
    <property type="match status" value="1"/>
</dbReference>
<dbReference type="AlphaFoldDB" id="A0A9D3N3C6"/>
<feature type="coiled-coil region" evidence="1">
    <location>
        <begin position="723"/>
        <end position="750"/>
    </location>
</feature>
<dbReference type="PANTHER" id="PTHR16155">
    <property type="entry name" value="DED DOMAIN-CONTAINING PROTEIN"/>
    <property type="match status" value="1"/>
</dbReference>
<protein>
    <recommendedName>
        <fullName evidence="4">Schlafen AlbA-2 domain-containing protein</fullName>
    </recommendedName>
</protein>
<comment type="caution">
    <text evidence="2">The sequence shown here is derived from an EMBL/GenBank/DDBJ whole genome shotgun (WGS) entry which is preliminary data.</text>
</comment>
<evidence type="ECO:0000313" key="2">
    <source>
        <dbReference type="EMBL" id="KAG7313740.1"/>
    </source>
</evidence>
<evidence type="ECO:0008006" key="4">
    <source>
        <dbReference type="Google" id="ProtNLM"/>
    </source>
</evidence>
<reference evidence="2" key="1">
    <citation type="submission" date="2021-06" db="EMBL/GenBank/DDBJ databases">
        <title>Chromosome-level genome assembly of the red-tail catfish (Hemibagrus wyckioides).</title>
        <authorList>
            <person name="Shao F."/>
        </authorList>
    </citation>
    <scope>NUCLEOTIDE SEQUENCE</scope>
    <source>
        <strain evidence="2">EC202008001</strain>
        <tissue evidence="2">Blood</tissue>
    </source>
</reference>
<proteinExistence type="predicted"/>
<dbReference type="PANTHER" id="PTHR16155:SF3">
    <property type="entry name" value="STERILE ALPHA MOTIF DOMAIN-CONTAINING PROTEIN 9-LIKE"/>
    <property type="match status" value="1"/>
</dbReference>
<dbReference type="Gene3D" id="1.25.40.10">
    <property type="entry name" value="Tetratricopeptide repeat domain"/>
    <property type="match status" value="1"/>
</dbReference>
<feature type="non-terminal residue" evidence="2">
    <location>
        <position position="1"/>
    </location>
</feature>
<evidence type="ECO:0000256" key="1">
    <source>
        <dbReference type="SAM" id="Coils"/>
    </source>
</evidence>